<sequence length="165" mass="18151">MVLRVVVVSAGLIGPRHAKSVLSNPHTELVALINLPLNAARVAKDLHTNYCPTVETMLQAIPKPDAAIPVVSHVLVEKPASDSVDNGIELLHFAHQPEYGHLKLLVGHHRRFNPYVLKTTQMVDSGSLGQVIAINDLWTLFKPEQYFPAPGDWRRARSPAECSSD</sequence>
<name>A0A5N6Z2R9_9EURO</name>
<dbReference type="OrthoDB" id="64915at2759"/>
<evidence type="ECO:0008006" key="3">
    <source>
        <dbReference type="Google" id="ProtNLM"/>
    </source>
</evidence>
<reference evidence="2" key="1">
    <citation type="submission" date="2019-04" db="EMBL/GenBank/DDBJ databases">
        <title>Friends and foes A comparative genomics studyof 23 Aspergillus species from section Flavi.</title>
        <authorList>
            <consortium name="DOE Joint Genome Institute"/>
            <person name="Kjaerbolling I."/>
            <person name="Vesth T."/>
            <person name="Frisvad J.C."/>
            <person name="Nybo J.L."/>
            <person name="Theobald S."/>
            <person name="Kildgaard S."/>
            <person name="Isbrandt T."/>
            <person name="Kuo A."/>
            <person name="Sato A."/>
            <person name="Lyhne E.K."/>
            <person name="Kogle M.E."/>
            <person name="Wiebenga A."/>
            <person name="Kun R.S."/>
            <person name="Lubbers R.J."/>
            <person name="Makela M.R."/>
            <person name="Barry K."/>
            <person name="Chovatia M."/>
            <person name="Clum A."/>
            <person name="Daum C."/>
            <person name="Haridas S."/>
            <person name="He G."/>
            <person name="LaButti K."/>
            <person name="Lipzen A."/>
            <person name="Mondo S."/>
            <person name="Riley R."/>
            <person name="Salamov A."/>
            <person name="Simmons B.A."/>
            <person name="Magnuson J.K."/>
            <person name="Henrissat B."/>
            <person name="Mortensen U.H."/>
            <person name="Larsen T.O."/>
            <person name="Devries R.P."/>
            <person name="Grigoriev I.V."/>
            <person name="Machida M."/>
            <person name="Baker S.E."/>
            <person name="Andersen M.R."/>
        </authorList>
    </citation>
    <scope>NUCLEOTIDE SEQUENCE [LARGE SCALE GENOMIC DNA]</scope>
    <source>
        <strain evidence="2">CBS 553.77</strain>
    </source>
</reference>
<dbReference type="PANTHER" id="PTHR43377:SF1">
    <property type="entry name" value="BILIVERDIN REDUCTASE A"/>
    <property type="match status" value="1"/>
</dbReference>
<keyword evidence="2" id="KW-1185">Reference proteome</keyword>
<accession>A0A5N6Z2R9</accession>
<proteinExistence type="predicted"/>
<dbReference type="Gene3D" id="3.30.360.10">
    <property type="entry name" value="Dihydrodipicolinate Reductase, domain 2"/>
    <property type="match status" value="1"/>
</dbReference>
<dbReference type="SUPFAM" id="SSF51735">
    <property type="entry name" value="NAD(P)-binding Rossmann-fold domains"/>
    <property type="match status" value="1"/>
</dbReference>
<dbReference type="EMBL" id="ML739192">
    <property type="protein sequence ID" value="KAE8351009.1"/>
    <property type="molecule type" value="Genomic_DNA"/>
</dbReference>
<dbReference type="PANTHER" id="PTHR43377">
    <property type="entry name" value="BILIVERDIN REDUCTASE A"/>
    <property type="match status" value="1"/>
</dbReference>
<evidence type="ECO:0000313" key="1">
    <source>
        <dbReference type="EMBL" id="KAE8351009.1"/>
    </source>
</evidence>
<protein>
    <recommendedName>
        <fullName evidence="3">Gfo/Idh/MocA-like oxidoreductase N-terminal domain-containing protein</fullName>
    </recommendedName>
</protein>
<gene>
    <name evidence="1" type="ORF">BDV28DRAFT_150390</name>
</gene>
<dbReference type="InterPro" id="IPR051450">
    <property type="entry name" value="Gfo/Idh/MocA_Oxidoreductases"/>
</dbReference>
<dbReference type="Proteomes" id="UP000327118">
    <property type="component" value="Unassembled WGS sequence"/>
</dbReference>
<dbReference type="AlphaFoldDB" id="A0A5N6Z2R9"/>
<dbReference type="InterPro" id="IPR036291">
    <property type="entry name" value="NAD(P)-bd_dom_sf"/>
</dbReference>
<dbReference type="Gene3D" id="3.40.50.720">
    <property type="entry name" value="NAD(P)-binding Rossmann-like Domain"/>
    <property type="match status" value="2"/>
</dbReference>
<evidence type="ECO:0000313" key="2">
    <source>
        <dbReference type="Proteomes" id="UP000327118"/>
    </source>
</evidence>
<organism evidence="1 2">
    <name type="scientific">Aspergillus coremiiformis</name>
    <dbReference type="NCBI Taxonomy" id="138285"/>
    <lineage>
        <taxon>Eukaryota</taxon>
        <taxon>Fungi</taxon>
        <taxon>Dikarya</taxon>
        <taxon>Ascomycota</taxon>
        <taxon>Pezizomycotina</taxon>
        <taxon>Eurotiomycetes</taxon>
        <taxon>Eurotiomycetidae</taxon>
        <taxon>Eurotiales</taxon>
        <taxon>Aspergillaceae</taxon>
        <taxon>Aspergillus</taxon>
        <taxon>Aspergillus subgen. Circumdati</taxon>
    </lineage>
</organism>